<evidence type="ECO:0000313" key="12">
    <source>
        <dbReference type="EnsemblMetazoa" id="XP_014261311.1"/>
    </source>
</evidence>
<feature type="active site" description="Charge relay system" evidence="9">
    <location>
        <position position="359"/>
    </location>
</feature>
<keyword evidence="8" id="KW-0472">Membrane</keyword>
<feature type="domain" description="AB hydrolase-1" evidence="11">
    <location>
        <begin position="112"/>
        <end position="365"/>
    </location>
</feature>
<feature type="chain" id="PRO_5035103582" description="AB hydrolase-1 domain-containing protein" evidence="10">
    <location>
        <begin position="22"/>
        <end position="407"/>
    </location>
</feature>
<dbReference type="InterPro" id="IPR000952">
    <property type="entry name" value="AB_hydrolase_4_CS"/>
</dbReference>
<dbReference type="InterPro" id="IPR029058">
    <property type="entry name" value="AB_hydrolase_fold"/>
</dbReference>
<evidence type="ECO:0000256" key="8">
    <source>
        <dbReference type="ARBA" id="ARBA00023136"/>
    </source>
</evidence>
<accession>A0A8I6SD52</accession>
<dbReference type="PROSITE" id="PS01133">
    <property type="entry name" value="UPF0017"/>
    <property type="match status" value="1"/>
</dbReference>
<dbReference type="OMA" id="HCTGEDV"/>
<dbReference type="GO" id="GO:0051793">
    <property type="term" value="P:medium-chain fatty acid catabolic process"/>
    <property type="evidence" value="ECO:0007669"/>
    <property type="project" value="TreeGrafter"/>
</dbReference>
<dbReference type="GO" id="GO:0036126">
    <property type="term" value="C:sperm flagellum"/>
    <property type="evidence" value="ECO:0007669"/>
    <property type="project" value="TreeGrafter"/>
</dbReference>
<dbReference type="GO" id="GO:0048240">
    <property type="term" value="P:sperm capacitation"/>
    <property type="evidence" value="ECO:0007669"/>
    <property type="project" value="TreeGrafter"/>
</dbReference>
<evidence type="ECO:0000256" key="6">
    <source>
        <dbReference type="ARBA" id="ARBA00022968"/>
    </source>
</evidence>
<keyword evidence="5" id="KW-0378">Hydrolase</keyword>
<dbReference type="InterPro" id="IPR012020">
    <property type="entry name" value="ABHD4"/>
</dbReference>
<dbReference type="AlphaFoldDB" id="A0A8I6SD52"/>
<dbReference type="GO" id="GO:0051792">
    <property type="term" value="P:medium-chain fatty acid biosynthetic process"/>
    <property type="evidence" value="ECO:0007669"/>
    <property type="project" value="TreeGrafter"/>
</dbReference>
<dbReference type="Proteomes" id="UP000494040">
    <property type="component" value="Unassembled WGS sequence"/>
</dbReference>
<proteinExistence type="inferred from homology"/>
<dbReference type="SUPFAM" id="SSF53474">
    <property type="entry name" value="alpha/beta-Hydrolases"/>
    <property type="match status" value="1"/>
</dbReference>
<dbReference type="InterPro" id="IPR050960">
    <property type="entry name" value="AB_hydrolase_4_sf"/>
</dbReference>
<evidence type="ECO:0000256" key="10">
    <source>
        <dbReference type="SAM" id="SignalP"/>
    </source>
</evidence>
<dbReference type="PIRSF" id="PIRSF005211">
    <property type="entry name" value="Ab_hydro_YheT"/>
    <property type="match status" value="1"/>
</dbReference>
<evidence type="ECO:0000259" key="11">
    <source>
        <dbReference type="Pfam" id="PF00561"/>
    </source>
</evidence>
<comment type="similarity">
    <text evidence="2">Belongs to the AB hydrolase superfamily. AB hydrolase 4 family.</text>
</comment>
<feature type="active site" description="Charge relay system" evidence="9">
    <location>
        <position position="192"/>
    </location>
</feature>
<keyword evidence="10" id="KW-0732">Signal</keyword>
<dbReference type="PANTHER" id="PTHR10794:SF45">
    <property type="entry name" value="MONOACYLGLYCEROL LIPASE ABHD2"/>
    <property type="match status" value="1"/>
</dbReference>
<protein>
    <recommendedName>
        <fullName evidence="11">AB hydrolase-1 domain-containing protein</fullName>
    </recommendedName>
</protein>
<dbReference type="Pfam" id="PF00561">
    <property type="entry name" value="Abhydrolase_1"/>
    <property type="match status" value="1"/>
</dbReference>
<evidence type="ECO:0000256" key="5">
    <source>
        <dbReference type="ARBA" id="ARBA00022801"/>
    </source>
</evidence>
<evidence type="ECO:0000313" key="13">
    <source>
        <dbReference type="Proteomes" id="UP000494040"/>
    </source>
</evidence>
<keyword evidence="4" id="KW-0812">Transmembrane</keyword>
<dbReference type="RefSeq" id="XP_014261305.1">
    <property type="nucleotide sequence ID" value="XM_014405819.2"/>
</dbReference>
<dbReference type="EnsemblMetazoa" id="XM_014405819.2">
    <property type="protein sequence ID" value="XP_014261305.1"/>
    <property type="gene ID" value="LOC106673637"/>
</dbReference>
<dbReference type="GO" id="GO:0043401">
    <property type="term" value="P:steroid hormone receptor signaling pathway"/>
    <property type="evidence" value="ECO:0007669"/>
    <property type="project" value="TreeGrafter"/>
</dbReference>
<dbReference type="GO" id="GO:0097524">
    <property type="term" value="C:sperm plasma membrane"/>
    <property type="evidence" value="ECO:0007669"/>
    <property type="project" value="TreeGrafter"/>
</dbReference>
<reference evidence="12" key="1">
    <citation type="submission" date="2022-01" db="UniProtKB">
        <authorList>
            <consortium name="EnsemblMetazoa"/>
        </authorList>
    </citation>
    <scope>IDENTIFICATION</scope>
</reference>
<dbReference type="Gene3D" id="3.40.50.1820">
    <property type="entry name" value="alpha/beta hydrolase"/>
    <property type="match status" value="1"/>
</dbReference>
<dbReference type="GO" id="GO:0008126">
    <property type="term" value="F:acetylesterase activity"/>
    <property type="evidence" value="ECO:0007669"/>
    <property type="project" value="TreeGrafter"/>
</dbReference>
<dbReference type="OrthoDB" id="5954035at2759"/>
<dbReference type="GO" id="GO:0047372">
    <property type="term" value="F:monoacylglycerol lipase activity"/>
    <property type="evidence" value="ECO:0007669"/>
    <property type="project" value="TreeGrafter"/>
</dbReference>
<evidence type="ECO:0000256" key="2">
    <source>
        <dbReference type="ARBA" id="ARBA00010884"/>
    </source>
</evidence>
<dbReference type="KEGG" id="clec:106673637"/>
<keyword evidence="3" id="KW-0719">Serine esterase</keyword>
<evidence type="ECO:0000256" key="9">
    <source>
        <dbReference type="PIRSR" id="PIRSR005211-1"/>
    </source>
</evidence>
<dbReference type="GO" id="GO:0046464">
    <property type="term" value="P:acylglycerol catabolic process"/>
    <property type="evidence" value="ECO:0007669"/>
    <property type="project" value="TreeGrafter"/>
</dbReference>
<feature type="signal peptide" evidence="10">
    <location>
        <begin position="1"/>
        <end position="21"/>
    </location>
</feature>
<evidence type="ECO:0000256" key="1">
    <source>
        <dbReference type="ARBA" id="ARBA00004606"/>
    </source>
</evidence>
<dbReference type="GeneID" id="106673637"/>
<sequence>MSAALVAIVAVFLWFVFKVLNINSQSQKPRVYCNDTDFLAVLVKMVPNLDESYFPTRLWGYNGHIQTIVHSIIGRVKCPWPIGERCVLVLSDGSTLTFDLYQPIVKAKCDLTIVVVPGICNTSESVYIRTFVHYAQCHGFRCAVLNHLGALSSVPLTAPRIFSYGHTGDLYEMVEHISKRFPSSKIVCLGYSMGGNLVTKYLGETIHPKPKNIVGAVSICQGYDIVRGTFWLLQWQNFRRFYLYAITEAMKNIILRHRSTLLSENAKQEYGLAEKEIIAAATLPELDDAYTRKVHGFTNLSELYEWSSSINYLKNINVPIVFVNSLDDPLIPDVLLDPLKEHASTNEKTAYVELLHGGHLGFYEGGFLYPNTVTWLDRTLIDMVAMFDSLPMLKLPHKSSHASEINF</sequence>
<evidence type="ECO:0000256" key="4">
    <source>
        <dbReference type="ARBA" id="ARBA00022692"/>
    </source>
</evidence>
<dbReference type="EnsemblMetazoa" id="XM_014405825.2">
    <property type="protein sequence ID" value="XP_014261311.1"/>
    <property type="gene ID" value="LOC106673637"/>
</dbReference>
<dbReference type="PANTHER" id="PTHR10794">
    <property type="entry name" value="ABHYDROLASE DOMAIN-CONTAINING PROTEIN"/>
    <property type="match status" value="1"/>
</dbReference>
<evidence type="ECO:0000256" key="3">
    <source>
        <dbReference type="ARBA" id="ARBA00022487"/>
    </source>
</evidence>
<feature type="active site" description="Charge relay system" evidence="9">
    <location>
        <position position="328"/>
    </location>
</feature>
<keyword evidence="6" id="KW-0735">Signal-anchor</keyword>
<keyword evidence="13" id="KW-1185">Reference proteome</keyword>
<comment type="subcellular location">
    <subcellularLocation>
        <location evidence="1">Membrane</location>
        <topology evidence="1">Single-pass type II membrane protein</topology>
    </subcellularLocation>
</comment>
<dbReference type="CTD" id="33532"/>
<dbReference type="RefSeq" id="XP_014261311.1">
    <property type="nucleotide sequence ID" value="XM_014405825.2"/>
</dbReference>
<dbReference type="InterPro" id="IPR000073">
    <property type="entry name" value="AB_hydrolase_1"/>
</dbReference>
<name>A0A8I6SD52_CIMLE</name>
<keyword evidence="7" id="KW-1133">Transmembrane helix</keyword>
<evidence type="ECO:0000256" key="7">
    <source>
        <dbReference type="ARBA" id="ARBA00022989"/>
    </source>
</evidence>
<organism evidence="12 13">
    <name type="scientific">Cimex lectularius</name>
    <name type="common">Bed bug</name>
    <name type="synonym">Acanthia lectularia</name>
    <dbReference type="NCBI Taxonomy" id="79782"/>
    <lineage>
        <taxon>Eukaryota</taxon>
        <taxon>Metazoa</taxon>
        <taxon>Ecdysozoa</taxon>
        <taxon>Arthropoda</taxon>
        <taxon>Hexapoda</taxon>
        <taxon>Insecta</taxon>
        <taxon>Pterygota</taxon>
        <taxon>Neoptera</taxon>
        <taxon>Paraneoptera</taxon>
        <taxon>Hemiptera</taxon>
        <taxon>Heteroptera</taxon>
        <taxon>Panheteroptera</taxon>
        <taxon>Cimicomorpha</taxon>
        <taxon>Cimicidae</taxon>
        <taxon>Cimex</taxon>
    </lineage>
</organism>
<dbReference type="FunFam" id="3.40.50.1820:FF:000208">
    <property type="entry name" value="Adenosine deaminase CECR1-A"/>
    <property type="match status" value="1"/>
</dbReference>